<gene>
    <name evidence="2" type="ORF">DFQ10_11212</name>
</gene>
<name>A0A3D9GPN6_9FLAO</name>
<feature type="transmembrane region" description="Helical" evidence="1">
    <location>
        <begin position="386"/>
        <end position="405"/>
    </location>
</feature>
<dbReference type="OrthoDB" id="1410880at2"/>
<dbReference type="AlphaFoldDB" id="A0A3D9GPN6"/>
<dbReference type="EMBL" id="QRDV01000012">
    <property type="protein sequence ID" value="RED38169.1"/>
    <property type="molecule type" value="Genomic_DNA"/>
</dbReference>
<dbReference type="GO" id="GO:0016874">
    <property type="term" value="F:ligase activity"/>
    <property type="evidence" value="ECO:0007669"/>
    <property type="project" value="UniProtKB-KW"/>
</dbReference>
<sequence length="433" mass="50849">MTFKQVKHISKENLLLLVIYCCVLMFCIFNDPIYSFDTYSYLRAMPYRQMGYVIFLKSFSYVFGSYFEELVVLIHAIVSLFGVHYFYKQVSSIFNLNNILKFILVGILLIPFFSPLLIANNLCSEGLGYGLYLLFIAIGLNILFKNKRKDIKFYVIVFLVLVSVRSQFLISTLIFAGVYFLMYRKSLFQRKHLLTITIFCGLVLVASISERSYHKLKDGFFKPTPLGFTSASTAPIYISDTTDYLLIDKKDYREILKMSYNTLTNKDLLLKPNQTPEEDYLFFHKNLPKICNQTVREEGVAYYFKQTVPEDWSENQANSYPFFEAEAACKVYTFTLIKAHFKKWVQLFYTNLTYGFYSPLILFFVVIMFFFSLIKTTFYYQKKYAVLFLLSSLILSNALFIAFASHSIQRYLFYNYALLFLLFISTLKLLKRE</sequence>
<feature type="transmembrane region" description="Helical" evidence="1">
    <location>
        <begin position="354"/>
        <end position="374"/>
    </location>
</feature>
<feature type="transmembrane region" description="Helical" evidence="1">
    <location>
        <begin position="126"/>
        <end position="144"/>
    </location>
</feature>
<organism evidence="2 3">
    <name type="scientific">Winogradskyella eximia</name>
    <dbReference type="NCBI Taxonomy" id="262006"/>
    <lineage>
        <taxon>Bacteria</taxon>
        <taxon>Pseudomonadati</taxon>
        <taxon>Bacteroidota</taxon>
        <taxon>Flavobacteriia</taxon>
        <taxon>Flavobacteriales</taxon>
        <taxon>Flavobacteriaceae</taxon>
        <taxon>Winogradskyella</taxon>
    </lineage>
</organism>
<keyword evidence="1" id="KW-1133">Transmembrane helix</keyword>
<evidence type="ECO:0000313" key="2">
    <source>
        <dbReference type="EMBL" id="RED38169.1"/>
    </source>
</evidence>
<dbReference type="RefSeq" id="WP_115818874.1">
    <property type="nucleotide sequence ID" value="NZ_QRDV01000012.1"/>
</dbReference>
<feature type="transmembrane region" description="Helical" evidence="1">
    <location>
        <begin position="99"/>
        <end position="119"/>
    </location>
</feature>
<evidence type="ECO:0000256" key="1">
    <source>
        <dbReference type="SAM" id="Phobius"/>
    </source>
</evidence>
<protein>
    <submittedName>
        <fullName evidence="2">O-antigen ligase</fullName>
    </submittedName>
</protein>
<feature type="transmembrane region" description="Helical" evidence="1">
    <location>
        <begin position="193"/>
        <end position="209"/>
    </location>
</feature>
<proteinExistence type="predicted"/>
<keyword evidence="2" id="KW-0436">Ligase</keyword>
<feature type="transmembrane region" description="Helical" evidence="1">
    <location>
        <begin position="14"/>
        <end position="34"/>
    </location>
</feature>
<comment type="caution">
    <text evidence="2">The sequence shown here is derived from an EMBL/GenBank/DDBJ whole genome shotgun (WGS) entry which is preliminary data.</text>
</comment>
<keyword evidence="3" id="KW-1185">Reference proteome</keyword>
<feature type="transmembrane region" description="Helical" evidence="1">
    <location>
        <begin position="411"/>
        <end position="430"/>
    </location>
</feature>
<feature type="transmembrane region" description="Helical" evidence="1">
    <location>
        <begin position="156"/>
        <end position="181"/>
    </location>
</feature>
<reference evidence="2 3" key="1">
    <citation type="submission" date="2018-07" db="EMBL/GenBank/DDBJ databases">
        <title>Genomic Encyclopedia of Type Strains, Phase III (KMG-III): the genomes of soil and plant-associated and newly described type strains.</title>
        <authorList>
            <person name="Whitman W."/>
        </authorList>
    </citation>
    <scope>NUCLEOTIDE SEQUENCE [LARGE SCALE GENOMIC DNA]</scope>
    <source>
        <strain evidence="2 3">CECT 7946</strain>
    </source>
</reference>
<dbReference type="Proteomes" id="UP000256980">
    <property type="component" value="Unassembled WGS sequence"/>
</dbReference>
<evidence type="ECO:0000313" key="3">
    <source>
        <dbReference type="Proteomes" id="UP000256980"/>
    </source>
</evidence>
<feature type="transmembrane region" description="Helical" evidence="1">
    <location>
        <begin position="70"/>
        <end position="87"/>
    </location>
</feature>
<accession>A0A3D9GPN6</accession>
<keyword evidence="1" id="KW-0812">Transmembrane</keyword>
<keyword evidence="1" id="KW-0472">Membrane</keyword>